<protein>
    <submittedName>
        <fullName evidence="2">Enzyme related to lactoylglutathione lyase</fullName>
    </submittedName>
</protein>
<comment type="caution">
    <text evidence="2">The sequence shown here is derived from an EMBL/GenBank/DDBJ whole genome shotgun (WGS) entry which is preliminary data.</text>
</comment>
<dbReference type="InterPro" id="IPR037523">
    <property type="entry name" value="VOC_core"/>
</dbReference>
<evidence type="ECO:0000313" key="2">
    <source>
        <dbReference type="EMBL" id="MDR6271144.1"/>
    </source>
</evidence>
<keyword evidence="2" id="KW-0456">Lyase</keyword>
<dbReference type="Gene3D" id="3.10.180.10">
    <property type="entry name" value="2,3-Dihydroxybiphenyl 1,2-Dioxygenase, domain 1"/>
    <property type="match status" value="1"/>
</dbReference>
<dbReference type="Pfam" id="PF18029">
    <property type="entry name" value="Glyoxalase_6"/>
    <property type="match status" value="1"/>
</dbReference>
<dbReference type="InterPro" id="IPR029068">
    <property type="entry name" value="Glyas_Bleomycin-R_OHBP_Dase"/>
</dbReference>
<dbReference type="RefSeq" id="WP_309800760.1">
    <property type="nucleotide sequence ID" value="NZ_BAAAHY010000006.1"/>
</dbReference>
<keyword evidence="3" id="KW-1185">Reference proteome</keyword>
<dbReference type="SUPFAM" id="SSF54593">
    <property type="entry name" value="Glyoxalase/Bleomycin resistance protein/Dihydroxybiphenyl dioxygenase"/>
    <property type="match status" value="1"/>
</dbReference>
<sequence length="114" mass="12560">MLRLSTVMINTENPERLARFWAQLLGTEPVSEHGDFIWLKAVEGQTGLAFQAVSEPTSGPRRLHLDLVADDLAAELARAESLGASQLADHWSGSFHWYVMADPDGNEFCISPGH</sequence>
<evidence type="ECO:0000313" key="3">
    <source>
        <dbReference type="Proteomes" id="UP001185069"/>
    </source>
</evidence>
<dbReference type="GO" id="GO:0016829">
    <property type="term" value="F:lyase activity"/>
    <property type="evidence" value="ECO:0007669"/>
    <property type="project" value="UniProtKB-KW"/>
</dbReference>
<proteinExistence type="predicted"/>
<dbReference type="Proteomes" id="UP001185069">
    <property type="component" value="Unassembled WGS sequence"/>
</dbReference>
<accession>A0ABU1JFD0</accession>
<dbReference type="PROSITE" id="PS51819">
    <property type="entry name" value="VOC"/>
    <property type="match status" value="1"/>
</dbReference>
<dbReference type="InterPro" id="IPR041581">
    <property type="entry name" value="Glyoxalase_6"/>
</dbReference>
<dbReference type="PANTHER" id="PTHR35908">
    <property type="entry name" value="HYPOTHETICAL FUSION PROTEIN"/>
    <property type="match status" value="1"/>
</dbReference>
<reference evidence="2 3" key="1">
    <citation type="submission" date="2023-07" db="EMBL/GenBank/DDBJ databases">
        <title>Sequencing the genomes of 1000 actinobacteria strains.</title>
        <authorList>
            <person name="Klenk H.-P."/>
        </authorList>
    </citation>
    <scope>NUCLEOTIDE SEQUENCE [LARGE SCALE GENOMIC DNA]</scope>
    <source>
        <strain evidence="2 3">DSM 14555</strain>
    </source>
</reference>
<gene>
    <name evidence="2" type="ORF">JOE69_003382</name>
</gene>
<evidence type="ECO:0000259" key="1">
    <source>
        <dbReference type="PROSITE" id="PS51819"/>
    </source>
</evidence>
<dbReference type="CDD" id="cd06587">
    <property type="entry name" value="VOC"/>
    <property type="match status" value="1"/>
</dbReference>
<dbReference type="PANTHER" id="PTHR35908:SF1">
    <property type="entry name" value="CONSERVED PROTEIN"/>
    <property type="match status" value="1"/>
</dbReference>
<name>A0ABU1JFD0_9MICC</name>
<organism evidence="2 3">
    <name type="scientific">Arthrobacter russicus</name>
    <dbReference type="NCBI Taxonomy" id="172040"/>
    <lineage>
        <taxon>Bacteria</taxon>
        <taxon>Bacillati</taxon>
        <taxon>Actinomycetota</taxon>
        <taxon>Actinomycetes</taxon>
        <taxon>Micrococcales</taxon>
        <taxon>Micrococcaceae</taxon>
        <taxon>Arthrobacter</taxon>
    </lineage>
</organism>
<feature type="domain" description="VOC" evidence="1">
    <location>
        <begin position="3"/>
        <end position="113"/>
    </location>
</feature>
<dbReference type="EMBL" id="JAVDQF010000001">
    <property type="protein sequence ID" value="MDR6271144.1"/>
    <property type="molecule type" value="Genomic_DNA"/>
</dbReference>